<protein>
    <recommendedName>
        <fullName evidence="12">NDH-1 subunit L</fullName>
    </recommendedName>
    <alternativeName>
        <fullName evidence="11">NDH-L</fullName>
    </alternativeName>
</protein>
<organism evidence="15 16">
    <name type="scientific">Streptomyces malaysiensis</name>
    <dbReference type="NCBI Taxonomy" id="92644"/>
    <lineage>
        <taxon>Bacteria</taxon>
        <taxon>Bacillati</taxon>
        <taxon>Actinomycetota</taxon>
        <taxon>Actinomycetes</taxon>
        <taxon>Kitasatosporales</taxon>
        <taxon>Streptomycetaceae</taxon>
        <taxon>Streptomyces</taxon>
        <taxon>Streptomyces violaceusniger group</taxon>
    </lineage>
</organism>
<evidence type="ECO:0000256" key="6">
    <source>
        <dbReference type="ARBA" id="ARBA00022967"/>
    </source>
</evidence>
<proteinExistence type="predicted"/>
<evidence type="ECO:0000256" key="11">
    <source>
        <dbReference type="ARBA" id="ARBA00031569"/>
    </source>
</evidence>
<keyword evidence="16" id="KW-1185">Reference proteome</keyword>
<accession>A0ABX6WGG1</accession>
<evidence type="ECO:0000256" key="7">
    <source>
        <dbReference type="ARBA" id="ARBA00022989"/>
    </source>
</evidence>
<evidence type="ECO:0000256" key="14">
    <source>
        <dbReference type="ARBA" id="ARBA00048026"/>
    </source>
</evidence>
<evidence type="ECO:0000256" key="9">
    <source>
        <dbReference type="ARBA" id="ARBA00023078"/>
    </source>
</evidence>
<dbReference type="Pfam" id="PF10716">
    <property type="entry name" value="NdhL"/>
    <property type="match status" value="1"/>
</dbReference>
<keyword evidence="7" id="KW-1133">Transmembrane helix</keyword>
<evidence type="ECO:0000313" key="16">
    <source>
        <dbReference type="Proteomes" id="UP000663421"/>
    </source>
</evidence>
<evidence type="ECO:0000256" key="2">
    <source>
        <dbReference type="ARBA" id="ARBA00022692"/>
    </source>
</evidence>
<keyword evidence="6" id="KW-1278">Translocase</keyword>
<evidence type="ECO:0000256" key="1">
    <source>
        <dbReference type="ARBA" id="ARBA00004141"/>
    </source>
</evidence>
<evidence type="ECO:0000256" key="8">
    <source>
        <dbReference type="ARBA" id="ARBA00023027"/>
    </source>
</evidence>
<keyword evidence="10" id="KW-0472">Membrane</keyword>
<keyword evidence="8" id="KW-0520">NAD</keyword>
<evidence type="ECO:0000256" key="13">
    <source>
        <dbReference type="ARBA" id="ARBA00047726"/>
    </source>
</evidence>
<name>A0ABX6WGG1_STRMQ</name>
<evidence type="ECO:0000313" key="15">
    <source>
        <dbReference type="EMBL" id="QPI60523.1"/>
    </source>
</evidence>
<keyword evidence="2" id="KW-0812">Transmembrane</keyword>
<keyword evidence="9" id="KW-0793">Thylakoid</keyword>
<evidence type="ECO:0000256" key="10">
    <source>
        <dbReference type="ARBA" id="ARBA00023136"/>
    </source>
</evidence>
<evidence type="ECO:0000256" key="3">
    <source>
        <dbReference type="ARBA" id="ARBA00022719"/>
    </source>
</evidence>
<keyword evidence="5" id="KW-0618">Plastoquinone</keyword>
<dbReference type="Proteomes" id="UP000663421">
    <property type="component" value="Chromosome"/>
</dbReference>
<dbReference type="InterPro" id="IPR019654">
    <property type="entry name" value="NADH-quinone_OxRdatse_su_L"/>
</dbReference>
<evidence type="ECO:0000256" key="4">
    <source>
        <dbReference type="ARBA" id="ARBA00022857"/>
    </source>
</evidence>
<reference evidence="15 16" key="1">
    <citation type="submission" date="2020-11" db="EMBL/GenBank/DDBJ databases">
        <title>Complete genome sequence unveiled secondary metabolic potentials in Streptomyces solisilvae HNM0141.</title>
        <authorList>
            <person name="Huang X."/>
        </authorList>
    </citation>
    <scope>NUCLEOTIDE SEQUENCE [LARGE SCALE GENOMIC DNA]</scope>
    <source>
        <strain evidence="15 16">HNM0141</strain>
    </source>
</reference>
<keyword evidence="4" id="KW-0521">NADP</keyword>
<comment type="catalytic activity">
    <reaction evidence="13">
        <text>a plastoquinone + NADPH + (n+1) H(+)(in) = a plastoquinol + NADP(+) + n H(+)(out)</text>
        <dbReference type="Rhea" id="RHEA:42612"/>
        <dbReference type="Rhea" id="RHEA-COMP:9561"/>
        <dbReference type="Rhea" id="RHEA-COMP:9562"/>
        <dbReference type="ChEBI" id="CHEBI:15378"/>
        <dbReference type="ChEBI" id="CHEBI:17757"/>
        <dbReference type="ChEBI" id="CHEBI:57783"/>
        <dbReference type="ChEBI" id="CHEBI:58349"/>
        <dbReference type="ChEBI" id="CHEBI:62192"/>
    </reaction>
</comment>
<comment type="catalytic activity">
    <reaction evidence="14">
        <text>a plastoquinone + NADH + (n+1) H(+)(in) = a plastoquinol + NAD(+) + n H(+)(out)</text>
        <dbReference type="Rhea" id="RHEA:42608"/>
        <dbReference type="Rhea" id="RHEA-COMP:9561"/>
        <dbReference type="Rhea" id="RHEA-COMP:9562"/>
        <dbReference type="ChEBI" id="CHEBI:15378"/>
        <dbReference type="ChEBI" id="CHEBI:17757"/>
        <dbReference type="ChEBI" id="CHEBI:57540"/>
        <dbReference type="ChEBI" id="CHEBI:57945"/>
        <dbReference type="ChEBI" id="CHEBI:62192"/>
    </reaction>
</comment>
<gene>
    <name evidence="15" type="primary">ndhL</name>
    <name evidence="15" type="ORF">I1A49_41430</name>
</gene>
<evidence type="ECO:0000256" key="12">
    <source>
        <dbReference type="ARBA" id="ARBA00032795"/>
    </source>
</evidence>
<keyword evidence="3" id="KW-0874">Quinone</keyword>
<evidence type="ECO:0000256" key="5">
    <source>
        <dbReference type="ARBA" id="ARBA00022957"/>
    </source>
</evidence>
<dbReference type="EMBL" id="CP065050">
    <property type="protein sequence ID" value="QPI60523.1"/>
    <property type="molecule type" value="Genomic_DNA"/>
</dbReference>
<comment type="subcellular location">
    <subcellularLocation>
        <location evidence="1">Membrane</location>
        <topology evidence="1">Multi-pass membrane protein</topology>
    </subcellularLocation>
</comment>
<sequence>MWRVRRTSSSAYLRGCWRVAARERRSTYGLVYTCVPGLHLWTPKLNLRCRGVKRSDNRRRWGAPRPEQAEH</sequence>